<keyword evidence="3" id="KW-0479">Metal-binding</keyword>
<dbReference type="Gene3D" id="3.60.21.10">
    <property type="match status" value="1"/>
</dbReference>
<dbReference type="PANTHER" id="PTHR34990">
    <property type="entry name" value="UDP-2,3-DIACYLGLUCOSAMINE HYDROLASE-RELATED"/>
    <property type="match status" value="1"/>
</dbReference>
<dbReference type="InterPro" id="IPR029052">
    <property type="entry name" value="Metallo-depent_PP-like"/>
</dbReference>
<reference evidence="7 8" key="1">
    <citation type="submission" date="2020-11" db="EMBL/GenBank/DDBJ databases">
        <title>Sulfur oxidizing isolate from Hospital Hole Sinkhole.</title>
        <authorList>
            <person name="Scott K.M."/>
        </authorList>
    </citation>
    <scope>NUCLEOTIDE SEQUENCE [LARGE SCALE GENOMIC DNA]</scope>
    <source>
        <strain evidence="7 8">HH1</strain>
    </source>
</reference>
<name>A0ABS0BZN0_9GAMM</name>
<gene>
    <name evidence="7" type="ORF">H8792_004305</name>
</gene>
<dbReference type="EMBL" id="JACBGI020000004">
    <property type="protein sequence ID" value="MBF6057557.1"/>
    <property type="molecule type" value="Genomic_DNA"/>
</dbReference>
<accession>A0ABS0BZN0</accession>
<organism evidence="7 8">
    <name type="scientific">Thiomicrorhabdus heinhorstiae</name>
    <dbReference type="NCBI Taxonomy" id="2748010"/>
    <lineage>
        <taxon>Bacteria</taxon>
        <taxon>Pseudomonadati</taxon>
        <taxon>Pseudomonadota</taxon>
        <taxon>Gammaproteobacteria</taxon>
        <taxon>Thiotrichales</taxon>
        <taxon>Piscirickettsiaceae</taxon>
        <taxon>Thiomicrorhabdus</taxon>
    </lineage>
</organism>
<keyword evidence="4" id="KW-0472">Membrane</keyword>
<keyword evidence="1" id="KW-1003">Cell membrane</keyword>
<evidence type="ECO:0000256" key="3">
    <source>
        <dbReference type="ARBA" id="ARBA00022723"/>
    </source>
</evidence>
<protein>
    <submittedName>
        <fullName evidence="7">UDP-2,3-diacylglucosamine diphosphatase</fullName>
    </submittedName>
</protein>
<dbReference type="InterPro" id="IPR043461">
    <property type="entry name" value="LpxH-like"/>
</dbReference>
<dbReference type="InterPro" id="IPR004843">
    <property type="entry name" value="Calcineurin-like_PHP"/>
</dbReference>
<evidence type="ECO:0000256" key="1">
    <source>
        <dbReference type="ARBA" id="ARBA00022475"/>
    </source>
</evidence>
<evidence type="ECO:0000313" key="8">
    <source>
        <dbReference type="Proteomes" id="UP001193680"/>
    </source>
</evidence>
<evidence type="ECO:0000256" key="4">
    <source>
        <dbReference type="ARBA" id="ARBA00023136"/>
    </source>
</evidence>
<feature type="domain" description="Calcineurin-like phosphoesterase" evidence="6">
    <location>
        <begin position="12"/>
        <end position="212"/>
    </location>
</feature>
<dbReference type="SUPFAM" id="SSF56300">
    <property type="entry name" value="Metallo-dependent phosphatases"/>
    <property type="match status" value="1"/>
</dbReference>
<keyword evidence="8" id="KW-1185">Reference proteome</keyword>
<evidence type="ECO:0000256" key="2">
    <source>
        <dbReference type="ARBA" id="ARBA00022519"/>
    </source>
</evidence>
<dbReference type="RefSeq" id="WP_185977725.1">
    <property type="nucleotide sequence ID" value="NZ_JACBGI020000004.1"/>
</dbReference>
<proteinExistence type="predicted"/>
<keyword evidence="5" id="KW-0464">Manganese</keyword>
<dbReference type="CDD" id="cd07398">
    <property type="entry name" value="MPP_YbbF-LpxH"/>
    <property type="match status" value="1"/>
</dbReference>
<dbReference type="Proteomes" id="UP001193680">
    <property type="component" value="Unassembled WGS sequence"/>
</dbReference>
<keyword evidence="2" id="KW-0997">Cell inner membrane</keyword>
<sequence length="273" mass="31875">MEADHHKVTRYRTIWFSDSHLGSKGCKAEFLSDFLKHNDCETLIMVGDILDGWKMRKKVFWPQEHTNVIRRILTRAKRGTKVIYITGNHDDMLRRYSGIDFGNIHLVDEYLHITADGRKLWCIHGDQFDGVIQCHRWLAYCGDVMYESMLHLNRWYNQARRKFGFGYWSLSAYLKHKVKRAVNFISDFEEAVAKSAVQKGMDGVVCGHIHHPEIRDIHENIIYYNCGDWVESCTALAEDFEGKIHLIRWVDIGHQQADQENTSSEEETVQSPA</sequence>
<evidence type="ECO:0000259" key="6">
    <source>
        <dbReference type="Pfam" id="PF00149"/>
    </source>
</evidence>
<evidence type="ECO:0000313" key="7">
    <source>
        <dbReference type="EMBL" id="MBF6057557.1"/>
    </source>
</evidence>
<comment type="caution">
    <text evidence="7">The sequence shown here is derived from an EMBL/GenBank/DDBJ whole genome shotgun (WGS) entry which is preliminary data.</text>
</comment>
<dbReference type="Pfam" id="PF00149">
    <property type="entry name" value="Metallophos"/>
    <property type="match status" value="1"/>
</dbReference>
<dbReference type="PANTHER" id="PTHR34990:SF2">
    <property type="entry name" value="BLL8164 PROTEIN"/>
    <property type="match status" value="1"/>
</dbReference>
<evidence type="ECO:0000256" key="5">
    <source>
        <dbReference type="ARBA" id="ARBA00023211"/>
    </source>
</evidence>